<dbReference type="SFLD" id="SFLDS00019">
    <property type="entry name" value="Glutathione_Transferase_(cytos"/>
    <property type="match status" value="1"/>
</dbReference>
<dbReference type="PANTHER" id="PTHR12289:SF41">
    <property type="entry name" value="FAILED AXON CONNECTIONS-RELATED"/>
    <property type="match status" value="1"/>
</dbReference>
<dbReference type="SUPFAM" id="SSF52833">
    <property type="entry name" value="Thioredoxin-like"/>
    <property type="match status" value="1"/>
</dbReference>
<keyword evidence="4" id="KW-1185">Reference proteome</keyword>
<protein>
    <submittedName>
        <fullName evidence="3">Glutathione S-transferase</fullName>
    </submittedName>
</protein>
<dbReference type="STRING" id="1612308.SAMN05444581_10844"/>
<dbReference type="GO" id="GO:0016740">
    <property type="term" value="F:transferase activity"/>
    <property type="evidence" value="ECO:0007669"/>
    <property type="project" value="UniProtKB-KW"/>
</dbReference>
<dbReference type="Gene3D" id="1.20.1050.10">
    <property type="match status" value="1"/>
</dbReference>
<evidence type="ECO:0000259" key="1">
    <source>
        <dbReference type="Pfam" id="PF17171"/>
    </source>
</evidence>
<dbReference type="InterPro" id="IPR012336">
    <property type="entry name" value="Thioredoxin-like_fold"/>
</dbReference>
<dbReference type="SFLD" id="SFLDG01200">
    <property type="entry name" value="SUF1.1"/>
    <property type="match status" value="1"/>
</dbReference>
<dbReference type="Pfam" id="PF17172">
    <property type="entry name" value="GST_N_4"/>
    <property type="match status" value="1"/>
</dbReference>
<dbReference type="Pfam" id="PF17171">
    <property type="entry name" value="GST_C_6"/>
    <property type="match status" value="1"/>
</dbReference>
<keyword evidence="3" id="KW-0808">Transferase</keyword>
<accession>A0A1I3ZLY5</accession>
<evidence type="ECO:0000259" key="2">
    <source>
        <dbReference type="Pfam" id="PF17172"/>
    </source>
</evidence>
<proteinExistence type="predicted"/>
<dbReference type="Proteomes" id="UP000198755">
    <property type="component" value="Unassembled WGS sequence"/>
</dbReference>
<dbReference type="SUPFAM" id="SSF47616">
    <property type="entry name" value="GST C-terminal domain-like"/>
    <property type="match status" value="1"/>
</dbReference>
<sequence>MIVLYTYGPFFGLPEGSPFATKAMLLLKMAGIEFKENRDGLMTAPKGKLPYIADEGELIADSTFIRFHIESKYGFDFDAGLTDEQKAVGWALERMCEEHLYWLMVADRWLDDSNYENGPARFFDSTPFPLKTLLKTVVRRKIRRDAKGQGLYRHSEAERAELAKRDLAAAAALLGDKPYLFGDSPHGADATLGAFLIGALCPEFNSVCRTAAEGHPDLVAYRDRILAAYFPQAD</sequence>
<dbReference type="EMBL" id="FOSN01000008">
    <property type="protein sequence ID" value="SFK45062.1"/>
    <property type="molecule type" value="Genomic_DNA"/>
</dbReference>
<dbReference type="InterPro" id="IPR050931">
    <property type="entry name" value="Mito_Protein_Transport_Metaxin"/>
</dbReference>
<dbReference type="InterPro" id="IPR026928">
    <property type="entry name" value="FAX/IsoI-like"/>
</dbReference>
<evidence type="ECO:0000313" key="3">
    <source>
        <dbReference type="EMBL" id="SFK45062.1"/>
    </source>
</evidence>
<dbReference type="OrthoDB" id="7664269at2"/>
<dbReference type="PANTHER" id="PTHR12289">
    <property type="entry name" value="METAXIN RELATED"/>
    <property type="match status" value="1"/>
</dbReference>
<dbReference type="Gene3D" id="3.40.30.10">
    <property type="entry name" value="Glutaredoxin"/>
    <property type="match status" value="1"/>
</dbReference>
<dbReference type="InterPro" id="IPR040079">
    <property type="entry name" value="Glutathione_S-Trfase"/>
</dbReference>
<name>A0A1I3ZLY5_9HYPH</name>
<reference evidence="3 4" key="1">
    <citation type="submission" date="2016-10" db="EMBL/GenBank/DDBJ databases">
        <authorList>
            <person name="de Groot N.N."/>
        </authorList>
    </citation>
    <scope>NUCLEOTIDE SEQUENCE [LARGE SCALE GENOMIC DNA]</scope>
    <source>
        <strain evidence="3 4">NE2</strain>
    </source>
</reference>
<dbReference type="InterPro" id="IPR033468">
    <property type="entry name" value="Metaxin_GST"/>
</dbReference>
<dbReference type="InterPro" id="IPR036282">
    <property type="entry name" value="Glutathione-S-Trfase_C_sf"/>
</dbReference>
<organism evidence="3 4">
    <name type="scientific">Methylocapsa palsarum</name>
    <dbReference type="NCBI Taxonomy" id="1612308"/>
    <lineage>
        <taxon>Bacteria</taxon>
        <taxon>Pseudomonadati</taxon>
        <taxon>Pseudomonadota</taxon>
        <taxon>Alphaproteobacteria</taxon>
        <taxon>Hyphomicrobiales</taxon>
        <taxon>Beijerinckiaceae</taxon>
        <taxon>Methylocapsa</taxon>
    </lineage>
</organism>
<gene>
    <name evidence="3" type="ORF">SAMN05444581_10844</name>
</gene>
<feature type="domain" description="Metaxin glutathione S-transferase" evidence="1">
    <location>
        <begin position="163"/>
        <end position="225"/>
    </location>
</feature>
<dbReference type="SFLD" id="SFLDG01180">
    <property type="entry name" value="SUF1"/>
    <property type="match status" value="1"/>
</dbReference>
<dbReference type="InterPro" id="IPR036249">
    <property type="entry name" value="Thioredoxin-like_sf"/>
</dbReference>
<feature type="domain" description="Thioredoxin-like fold" evidence="2">
    <location>
        <begin position="18"/>
        <end position="114"/>
    </location>
</feature>
<evidence type="ECO:0000313" key="4">
    <source>
        <dbReference type="Proteomes" id="UP000198755"/>
    </source>
</evidence>
<dbReference type="RefSeq" id="WP_091681929.1">
    <property type="nucleotide sequence ID" value="NZ_FOSN01000008.1"/>
</dbReference>
<dbReference type="AlphaFoldDB" id="A0A1I3ZLY5"/>
<dbReference type="CDD" id="cd03193">
    <property type="entry name" value="GST_C_Metaxin"/>
    <property type="match status" value="1"/>
</dbReference>